<keyword evidence="2" id="KW-1185">Reference proteome</keyword>
<name>A0A1R3KJ12_9ROSI</name>
<proteinExistence type="predicted"/>
<accession>A0A1R3KJ12</accession>
<evidence type="ECO:0000313" key="2">
    <source>
        <dbReference type="Proteomes" id="UP000187203"/>
    </source>
</evidence>
<dbReference type="AlphaFoldDB" id="A0A1R3KJ12"/>
<dbReference type="EMBL" id="AWUE01013419">
    <property type="protein sequence ID" value="OMP07075.1"/>
    <property type="molecule type" value="Genomic_DNA"/>
</dbReference>
<dbReference type="PANTHER" id="PTHR12725">
    <property type="entry name" value="HALOACID DEHALOGENASE-LIKE HYDROLASE"/>
    <property type="match status" value="1"/>
</dbReference>
<dbReference type="Proteomes" id="UP000187203">
    <property type="component" value="Unassembled WGS sequence"/>
</dbReference>
<comment type="caution">
    <text evidence="1">The sequence shown here is derived from an EMBL/GenBank/DDBJ whole genome shotgun (WGS) entry which is preliminary data.</text>
</comment>
<organism evidence="1 2">
    <name type="scientific">Corchorus olitorius</name>
    <dbReference type="NCBI Taxonomy" id="93759"/>
    <lineage>
        <taxon>Eukaryota</taxon>
        <taxon>Viridiplantae</taxon>
        <taxon>Streptophyta</taxon>
        <taxon>Embryophyta</taxon>
        <taxon>Tracheophyta</taxon>
        <taxon>Spermatophyta</taxon>
        <taxon>Magnoliopsida</taxon>
        <taxon>eudicotyledons</taxon>
        <taxon>Gunneridae</taxon>
        <taxon>Pentapetalae</taxon>
        <taxon>rosids</taxon>
        <taxon>malvids</taxon>
        <taxon>Malvales</taxon>
        <taxon>Malvaceae</taxon>
        <taxon>Grewioideae</taxon>
        <taxon>Apeibeae</taxon>
        <taxon>Corchorus</taxon>
    </lineage>
</organism>
<protein>
    <submittedName>
        <fullName evidence="1">Phosphate metabolism protein</fullName>
    </submittedName>
</protein>
<dbReference type="STRING" id="93759.A0A1R3KJ12"/>
<dbReference type="PANTHER" id="PTHR12725:SF81">
    <property type="entry name" value="OS03G0701200 PROTEIN"/>
    <property type="match status" value="1"/>
</dbReference>
<evidence type="ECO:0000313" key="1">
    <source>
        <dbReference type="EMBL" id="OMP07075.1"/>
    </source>
</evidence>
<sequence>MESPFNSLLFDLDDTLYSSNVGIAEVVKKNTNVYLIEKCGLSESKATSIRDELYLSHGSTFAGLRALGYDIDVGEYIK</sequence>
<dbReference type="OrthoDB" id="1065058at2759"/>
<gene>
    <name evidence="1" type="ORF">COLO4_07648</name>
</gene>
<reference evidence="2" key="1">
    <citation type="submission" date="2013-09" db="EMBL/GenBank/DDBJ databases">
        <title>Corchorus olitorius genome sequencing.</title>
        <authorList>
            <person name="Alam M."/>
            <person name="Haque M.S."/>
            <person name="Islam M.S."/>
            <person name="Emdad E.M."/>
            <person name="Islam M.M."/>
            <person name="Ahmed B."/>
            <person name="Halim A."/>
            <person name="Hossen Q.M.M."/>
            <person name="Hossain M.Z."/>
            <person name="Ahmed R."/>
            <person name="Khan M.M."/>
            <person name="Islam R."/>
            <person name="Rashid M.M."/>
            <person name="Khan S.A."/>
            <person name="Rahman M.S."/>
            <person name="Alam M."/>
            <person name="Yahiya A.S."/>
            <person name="Khan M.S."/>
            <person name="Azam M.S."/>
            <person name="Haque T."/>
            <person name="Lashkar M.Z.H."/>
            <person name="Akhand A.I."/>
            <person name="Morshed G."/>
            <person name="Roy S."/>
            <person name="Uddin K.S."/>
            <person name="Rabeya T."/>
            <person name="Hossain A.S."/>
            <person name="Chowdhury A."/>
            <person name="Snigdha A.R."/>
            <person name="Mortoza M.S."/>
            <person name="Matin S.A."/>
            <person name="Hoque S.M.E."/>
            <person name="Islam M.K."/>
            <person name="Roy D.K."/>
            <person name="Haider R."/>
            <person name="Moosa M.M."/>
            <person name="Elias S.M."/>
            <person name="Hasan A.M."/>
            <person name="Jahan S."/>
            <person name="Shafiuddin M."/>
            <person name="Mahmood N."/>
            <person name="Shommy N.S."/>
        </authorList>
    </citation>
    <scope>NUCLEOTIDE SEQUENCE [LARGE SCALE GENOMIC DNA]</scope>
    <source>
        <strain evidence="2">cv. O-4</strain>
    </source>
</reference>
<dbReference type="Gene3D" id="1.10.150.450">
    <property type="match status" value="1"/>
</dbReference>